<comment type="caution">
    <text evidence="2">The sequence shown here is derived from an EMBL/GenBank/DDBJ whole genome shotgun (WGS) entry which is preliminary data.</text>
</comment>
<evidence type="ECO:0000313" key="3">
    <source>
        <dbReference type="Proteomes" id="UP001247754"/>
    </source>
</evidence>
<accession>A0ABU1F541</accession>
<evidence type="ECO:0000313" key="2">
    <source>
        <dbReference type="EMBL" id="MDR5651564.1"/>
    </source>
</evidence>
<keyword evidence="3" id="KW-1185">Reference proteome</keyword>
<dbReference type="InterPro" id="IPR021323">
    <property type="entry name" value="DUF2927"/>
</dbReference>
<reference evidence="2 3" key="1">
    <citation type="submission" date="2023-09" db="EMBL/GenBank/DDBJ databases">
        <title>Xinfangfangia sedmenti sp. nov., isolated the sedment.</title>
        <authorList>
            <person name="Xu L."/>
        </authorList>
    </citation>
    <scope>NUCLEOTIDE SEQUENCE [LARGE SCALE GENOMIC DNA]</scope>
    <source>
        <strain evidence="2 3">LG-4</strain>
    </source>
</reference>
<name>A0ABU1F541_9RHOB</name>
<keyword evidence="1" id="KW-0732">Signal</keyword>
<dbReference type="RefSeq" id="WP_310455775.1">
    <property type="nucleotide sequence ID" value="NZ_JAVKPH010000002.1"/>
</dbReference>
<proteinExistence type="predicted"/>
<feature type="signal peptide" evidence="1">
    <location>
        <begin position="1"/>
        <end position="31"/>
    </location>
</feature>
<dbReference type="EMBL" id="JAVKPH010000002">
    <property type="protein sequence ID" value="MDR5651564.1"/>
    <property type="molecule type" value="Genomic_DNA"/>
</dbReference>
<organism evidence="2 3">
    <name type="scientific">Ruixingdingia sedimenti</name>
    <dbReference type="NCBI Taxonomy" id="3073604"/>
    <lineage>
        <taxon>Bacteria</taxon>
        <taxon>Pseudomonadati</taxon>
        <taxon>Pseudomonadota</taxon>
        <taxon>Alphaproteobacteria</taxon>
        <taxon>Rhodobacterales</taxon>
        <taxon>Paracoccaceae</taxon>
        <taxon>Ruixingdingia</taxon>
    </lineage>
</organism>
<evidence type="ECO:0000256" key="1">
    <source>
        <dbReference type="SAM" id="SignalP"/>
    </source>
</evidence>
<sequence length="469" mass="50882">MTALPAPAATRPAARRWLLPAVCALLLSACAAPPVTEVPQRRQMAMPALPAMKNFAPRPGTPPVRANADIARDILDLFFRMESGREVPRFTRYEAPIRVGLAGQVPPGAEAELSRLLLRLRSEAHIDIARADSAAAANLHVEFLPRARMQAVVPHAACFVVPRVGGWDEFRRRRHGPEVDWTTLESRERITVFVPADVAPQEVRDCLHEELAQALGPLNDLYRLSDSVFNDDNFHTVLTGFDMLVLRAAYDPALRTGMTRAEAAAALPAILRRLNPRGERLPARGADDSPRAWIDAIETALGPRTPAPARRVAAHRALAIAEARGWADNRRAFSHFAVARLSLASEIEMAVLNFAEAARIYAALPDGALHVAHVDMQMAAFALGSGQAEEALVLTGRAIPAVQAAENAALLATLLMIRAEALEMLGHEQEARAVRLDSLGWARYGFGADDTVRNRLSEIAALTPPRAGG</sequence>
<gene>
    <name evidence="2" type="ORF">RGD00_03035</name>
</gene>
<feature type="chain" id="PRO_5046157024" evidence="1">
    <location>
        <begin position="32"/>
        <end position="469"/>
    </location>
</feature>
<dbReference type="Proteomes" id="UP001247754">
    <property type="component" value="Unassembled WGS sequence"/>
</dbReference>
<dbReference type="Pfam" id="PF11150">
    <property type="entry name" value="DUF2927"/>
    <property type="match status" value="1"/>
</dbReference>
<protein>
    <submittedName>
        <fullName evidence="2">DUF2927 domain-containing protein</fullName>
    </submittedName>
</protein>